<comment type="subcellular location">
    <subcellularLocation>
        <location evidence="1">Cell outer membrane</location>
    </subcellularLocation>
</comment>
<evidence type="ECO:0000256" key="3">
    <source>
        <dbReference type="ARBA" id="ARBA00023237"/>
    </source>
</evidence>
<feature type="chain" id="PRO_5011687066" evidence="4">
    <location>
        <begin position="27"/>
        <end position="799"/>
    </location>
</feature>
<dbReference type="Pfam" id="PF13715">
    <property type="entry name" value="CarbopepD_reg_2"/>
    <property type="match status" value="1"/>
</dbReference>
<dbReference type="InterPro" id="IPR036942">
    <property type="entry name" value="Beta-barrel_TonB_sf"/>
</dbReference>
<evidence type="ECO:0000313" key="5">
    <source>
        <dbReference type="EMBL" id="SFE63339.1"/>
    </source>
</evidence>
<sequence>MKNLILSVILLIQLLPVFVCPQTSMAQTQNIRGKVTDVASKSPIIGANVLVLGSNPLIGSSTDENGSFRLLNVPVGRVNLKIAFIGYEDVFMKDIIVNAGKEVILEVGMTESITSLNEVVVTFQRSEDAKITNNEMATVSSRPFNPSETLKYAGSLGDPSRMAANFAGVSGANDARNDIIVRGNSPASLLWRLEGVNIPNPNHFGALGTSGGPVSMLNANLLAKSDFMTGAFPAEYANALGSVFDLRLRKGNDEKHEFLTQVGFNGVEVGLEGPFSKKKTASGRQASYLLNYRYSLFGLMSAIGFQIAGTPYYQDLTFKADIPVGKKGTFSAWVLGGRSNITFLGKDVSTDGDAYGDENNNTFVNFGAGVGAVSYEHRFTDRTYGKITLSASQSFQNFDGDTVIYKGDTKDIEREIRNESARFSNDKLSINAVINHKINAKNKLTGGFILDFSQFNLKNTRLLPVPNDLRNTTGETMLGQGYLQWKHRFNEKLTLNSGLSFMSYELNRKSVVEPRIGLNYVLNEKSTINVAYGLHSNLQPILLSFYQNRNADGTYSLTNKDLGFTQSHHFVVGLEQSLTENLRLKVETYYQSLFNVPVETRPSYYSVLTEGVDFAPTDIGNLVNKGTGTNYGVELTLEKYFSNSYYFLLTTSIFDSKYKGSDGIERNTPFNGRYVVNFLAGKEFKIGSKDNILSINWRITSAGGRFLRPVDLVQSAQTGITIYDDDNAFTAQQPAYFRTDLKFSYKINRKRLTHEIAIDLQNITNHQNVLQQAYNPRTQRVGTAYQQGFLPIPFYRLTF</sequence>
<dbReference type="Gene3D" id="2.40.170.20">
    <property type="entry name" value="TonB-dependent receptor, beta-barrel domain"/>
    <property type="match status" value="1"/>
</dbReference>
<proteinExistence type="predicted"/>
<dbReference type="SUPFAM" id="SSF49464">
    <property type="entry name" value="Carboxypeptidase regulatory domain-like"/>
    <property type="match status" value="1"/>
</dbReference>
<evidence type="ECO:0000256" key="2">
    <source>
        <dbReference type="ARBA" id="ARBA00023136"/>
    </source>
</evidence>
<dbReference type="Proteomes" id="UP000199513">
    <property type="component" value="Unassembled WGS sequence"/>
</dbReference>
<evidence type="ECO:0000256" key="4">
    <source>
        <dbReference type="SAM" id="SignalP"/>
    </source>
</evidence>
<dbReference type="OrthoDB" id="9804995at2"/>
<reference evidence="5 6" key="1">
    <citation type="submission" date="2016-10" db="EMBL/GenBank/DDBJ databases">
        <authorList>
            <person name="de Groot N.N."/>
        </authorList>
    </citation>
    <scope>NUCLEOTIDE SEQUENCE [LARGE SCALE GENOMIC DNA]</scope>
    <source>
        <strain>GEY</strain>
        <strain evidence="6">DSM 9560</strain>
    </source>
</reference>
<dbReference type="RefSeq" id="WP_091539982.1">
    <property type="nucleotide sequence ID" value="NZ_FONY01000004.1"/>
</dbReference>
<dbReference type="Gene3D" id="2.60.40.1120">
    <property type="entry name" value="Carboxypeptidase-like, regulatory domain"/>
    <property type="match status" value="1"/>
</dbReference>
<keyword evidence="3" id="KW-0998">Cell outer membrane</keyword>
<name>A0A1I2C4U0_9BACT</name>
<organism evidence="5 6">
    <name type="scientific">Thermoflexibacter ruber</name>
    <dbReference type="NCBI Taxonomy" id="1003"/>
    <lineage>
        <taxon>Bacteria</taxon>
        <taxon>Pseudomonadati</taxon>
        <taxon>Bacteroidota</taxon>
        <taxon>Cytophagia</taxon>
        <taxon>Cytophagales</taxon>
        <taxon>Thermoflexibacteraceae</taxon>
        <taxon>Thermoflexibacter</taxon>
    </lineage>
</organism>
<dbReference type="AlphaFoldDB" id="A0A1I2C4U0"/>
<evidence type="ECO:0000256" key="1">
    <source>
        <dbReference type="ARBA" id="ARBA00004442"/>
    </source>
</evidence>
<keyword evidence="2" id="KW-0472">Membrane</keyword>
<keyword evidence="5" id="KW-0675">Receptor</keyword>
<evidence type="ECO:0000313" key="6">
    <source>
        <dbReference type="Proteomes" id="UP000199513"/>
    </source>
</evidence>
<dbReference type="InterPro" id="IPR008969">
    <property type="entry name" value="CarboxyPept-like_regulatory"/>
</dbReference>
<dbReference type="InterPro" id="IPR037066">
    <property type="entry name" value="Plug_dom_sf"/>
</dbReference>
<keyword evidence="6" id="KW-1185">Reference proteome</keyword>
<accession>A0A1I2C4U0</accession>
<dbReference type="EMBL" id="FONY01000004">
    <property type="protein sequence ID" value="SFE63339.1"/>
    <property type="molecule type" value="Genomic_DNA"/>
</dbReference>
<dbReference type="SUPFAM" id="SSF56935">
    <property type="entry name" value="Porins"/>
    <property type="match status" value="1"/>
</dbReference>
<dbReference type="GO" id="GO:0009279">
    <property type="term" value="C:cell outer membrane"/>
    <property type="evidence" value="ECO:0007669"/>
    <property type="project" value="UniProtKB-SubCell"/>
</dbReference>
<gene>
    <name evidence="5" type="ORF">SAMN04488541_100485</name>
</gene>
<protein>
    <submittedName>
        <fullName evidence="5">Outer membrane receptor proteins, mostly Fe transport</fullName>
    </submittedName>
</protein>
<feature type="signal peptide" evidence="4">
    <location>
        <begin position="1"/>
        <end position="26"/>
    </location>
</feature>
<dbReference type="Gene3D" id="2.170.130.10">
    <property type="entry name" value="TonB-dependent receptor, plug domain"/>
    <property type="match status" value="1"/>
</dbReference>
<keyword evidence="4" id="KW-0732">Signal</keyword>
<dbReference type="STRING" id="1003.SAMN04488541_100485"/>